<dbReference type="RefSeq" id="XP_001423819.1">
    <property type="nucleotide sequence ID" value="XM_001423782.1"/>
</dbReference>
<dbReference type="HOGENOM" id="CLU_1762304_0_0_1"/>
<sequence>MLPKQNASSYIMVLPSSNQSYISTEQPFVKKSTVLPESRSKLIIPYNMTPLVKLFEPIKTKFIPRDTINQSIQYFNEPAEYSQAEIDLLDQSPDKSIQQHHQENYNPLQPIQMPQQLDIISYLLYHIRSCLLKPPFQFPTLWIISIGI</sequence>
<dbReference type="EMBL" id="CT867986">
    <property type="protein sequence ID" value="CAK56421.1"/>
    <property type="molecule type" value="Genomic_DNA"/>
</dbReference>
<protein>
    <submittedName>
        <fullName evidence="1">Uncharacterized protein</fullName>
    </submittedName>
</protein>
<dbReference type="KEGG" id="ptm:GSPATT00004515001"/>
<dbReference type="InParanoid" id="A0BD04"/>
<evidence type="ECO:0000313" key="2">
    <source>
        <dbReference type="Proteomes" id="UP000000600"/>
    </source>
</evidence>
<organism evidence="1 2">
    <name type="scientific">Paramecium tetraurelia</name>
    <dbReference type="NCBI Taxonomy" id="5888"/>
    <lineage>
        <taxon>Eukaryota</taxon>
        <taxon>Sar</taxon>
        <taxon>Alveolata</taxon>
        <taxon>Ciliophora</taxon>
        <taxon>Intramacronucleata</taxon>
        <taxon>Oligohymenophorea</taxon>
        <taxon>Peniculida</taxon>
        <taxon>Parameciidae</taxon>
        <taxon>Paramecium</taxon>
    </lineage>
</organism>
<dbReference type="Proteomes" id="UP000000600">
    <property type="component" value="Unassembled WGS sequence"/>
</dbReference>
<evidence type="ECO:0000313" key="1">
    <source>
        <dbReference type="EMBL" id="CAK56421.1"/>
    </source>
</evidence>
<keyword evidence="2" id="KW-1185">Reference proteome</keyword>
<accession>A0BD04</accession>
<dbReference type="GeneID" id="5009603"/>
<dbReference type="AlphaFoldDB" id="A0BD04"/>
<gene>
    <name evidence="1" type="ORF">GSPATT00004515001</name>
</gene>
<proteinExistence type="predicted"/>
<name>A0BD04_PARTE</name>
<reference evidence="1 2" key="1">
    <citation type="journal article" date="2006" name="Nature">
        <title>Global trends of whole-genome duplications revealed by the ciliate Paramecium tetraurelia.</title>
        <authorList>
            <consortium name="Genoscope"/>
            <person name="Aury J.-M."/>
            <person name="Jaillon O."/>
            <person name="Duret L."/>
            <person name="Noel B."/>
            <person name="Jubin C."/>
            <person name="Porcel B.M."/>
            <person name="Segurens B."/>
            <person name="Daubin V."/>
            <person name="Anthouard V."/>
            <person name="Aiach N."/>
            <person name="Arnaiz O."/>
            <person name="Billaut A."/>
            <person name="Beisson J."/>
            <person name="Blanc I."/>
            <person name="Bouhouche K."/>
            <person name="Camara F."/>
            <person name="Duharcourt S."/>
            <person name="Guigo R."/>
            <person name="Gogendeau D."/>
            <person name="Katinka M."/>
            <person name="Keller A.-M."/>
            <person name="Kissmehl R."/>
            <person name="Klotz C."/>
            <person name="Koll F."/>
            <person name="Le Moue A."/>
            <person name="Lepere C."/>
            <person name="Malinsky S."/>
            <person name="Nowacki M."/>
            <person name="Nowak J.K."/>
            <person name="Plattner H."/>
            <person name="Poulain J."/>
            <person name="Ruiz F."/>
            <person name="Serrano V."/>
            <person name="Zagulski M."/>
            <person name="Dessen P."/>
            <person name="Betermier M."/>
            <person name="Weissenbach J."/>
            <person name="Scarpelli C."/>
            <person name="Schachter V."/>
            <person name="Sperling L."/>
            <person name="Meyer E."/>
            <person name="Cohen J."/>
            <person name="Wincker P."/>
        </authorList>
    </citation>
    <scope>NUCLEOTIDE SEQUENCE [LARGE SCALE GENOMIC DNA]</scope>
    <source>
        <strain evidence="1 2">Stock d4-2</strain>
    </source>
</reference>